<dbReference type="PRINTS" id="PR00119">
    <property type="entry name" value="CATATPASE"/>
</dbReference>
<keyword evidence="14 18" id="KW-0472">Membrane</keyword>
<evidence type="ECO:0000256" key="1">
    <source>
        <dbReference type="ARBA" id="ARBA00004128"/>
    </source>
</evidence>
<dbReference type="Gene3D" id="3.40.1110.10">
    <property type="entry name" value="Calcium-transporting ATPase, cytoplasmic domain N"/>
    <property type="match status" value="1"/>
</dbReference>
<feature type="transmembrane region" description="Helical" evidence="18">
    <location>
        <begin position="1023"/>
        <end position="1040"/>
    </location>
</feature>
<dbReference type="GO" id="GO:0005886">
    <property type="term" value="C:plasma membrane"/>
    <property type="evidence" value="ECO:0007669"/>
    <property type="project" value="TreeGrafter"/>
</dbReference>
<feature type="transmembrane region" description="Helical" evidence="18">
    <location>
        <begin position="456"/>
        <end position="486"/>
    </location>
</feature>
<evidence type="ECO:0000256" key="15">
    <source>
        <dbReference type="ARBA" id="ARBA00038148"/>
    </source>
</evidence>
<dbReference type="SUPFAM" id="SSF56784">
    <property type="entry name" value="HAD-like"/>
    <property type="match status" value="1"/>
</dbReference>
<evidence type="ECO:0000259" key="21">
    <source>
        <dbReference type="Pfam" id="PF00689"/>
    </source>
</evidence>
<evidence type="ECO:0000256" key="18">
    <source>
        <dbReference type="RuleBase" id="RU361146"/>
    </source>
</evidence>
<protein>
    <recommendedName>
        <fullName evidence="18">Calcium-transporting ATPase</fullName>
        <ecNumber evidence="18">7.2.2.10</ecNumber>
    </recommendedName>
</protein>
<dbReference type="InterPro" id="IPR023298">
    <property type="entry name" value="ATPase_P-typ_TM_dom_sf"/>
</dbReference>
<keyword evidence="4 18" id="KW-0109">Calcium transport</keyword>
<feature type="domain" description="Cation-transporting P-type ATPase N-terminal" evidence="22">
    <location>
        <begin position="180"/>
        <end position="223"/>
    </location>
</feature>
<dbReference type="FunFam" id="3.40.50.1000:FF:000018">
    <property type="entry name" value="Calcium-transporting ATPase"/>
    <property type="match status" value="1"/>
</dbReference>
<dbReference type="InterPro" id="IPR004014">
    <property type="entry name" value="ATPase_P-typ_cation-transptr_N"/>
</dbReference>
<evidence type="ECO:0000256" key="2">
    <source>
        <dbReference type="ARBA" id="ARBA00022448"/>
    </source>
</evidence>
<keyword evidence="9 18" id="KW-0067">ATP-binding</keyword>
<evidence type="ECO:0000256" key="19">
    <source>
        <dbReference type="SAM" id="MobiDB-lite"/>
    </source>
</evidence>
<dbReference type="Pfam" id="PF00122">
    <property type="entry name" value="E1-E2_ATPase"/>
    <property type="match status" value="1"/>
</dbReference>
<comment type="subcellular location">
    <subcellularLocation>
        <location evidence="18">Membrane</location>
        <topology evidence="18">Multi-pass membrane protein</topology>
    </subcellularLocation>
    <subcellularLocation>
        <location evidence="1">Vacuole membrane</location>
        <topology evidence="1">Multi-pass membrane protein</topology>
    </subcellularLocation>
</comment>
<feature type="compositionally biased region" description="Low complexity" evidence="19">
    <location>
        <begin position="17"/>
        <end position="39"/>
    </location>
</feature>
<name>A0A8H5JLB6_9HYPO</name>
<dbReference type="GO" id="GO:0005774">
    <property type="term" value="C:vacuolar membrane"/>
    <property type="evidence" value="ECO:0007669"/>
    <property type="project" value="UniProtKB-SubCell"/>
</dbReference>
<feature type="transmembrane region" description="Helical" evidence="18">
    <location>
        <begin position="212"/>
        <end position="229"/>
    </location>
</feature>
<evidence type="ECO:0000256" key="5">
    <source>
        <dbReference type="ARBA" id="ARBA00022692"/>
    </source>
</evidence>
<dbReference type="Gene3D" id="3.40.50.1000">
    <property type="entry name" value="HAD superfamily/HAD-like"/>
    <property type="match status" value="1"/>
</dbReference>
<evidence type="ECO:0000256" key="16">
    <source>
        <dbReference type="ARBA" id="ARBA00048694"/>
    </source>
</evidence>
<sequence length="1704" mass="187753">MDSSTPRRPRAPTITVDTAAVDPNDPAPADSISPSPLDDTNTLAVPTAKSRTESWSSSPSTKVGTDHEQMSREVEALRKGDQAEILKPDPGEEDHFHVENNPFAFSPGQLAKLINPKNLAAFVALGGLPGLQKGLRTDAKAGLSVDEGKLAGAVSFEEATSSKVEKASHSDAHASGKDAFPDRKRVYGANRLPEPKSKSFLELAWIALQDRVLILLCIAAVVSLALGLYQTFGGSHEDGGAKVEWVEGVAIIVAITIVVVVGAANDWQKERQFQKLNQKKEDRIVKITRSGKPQNISIHDVLVGDVMLLEPGDVIPVDGVFIEGHNLSCDESSATGESDLIKKVPAEQVLHALLHEQAPQLKKLDPFIISGAKVLDGVGTFLVTAVGEQSSHGKTMMSLRDDPGLTPLQAKLNLLAGYIAKLGSAAGLLLFFVLLIEFLAKLPNNRESGEQKGQDFLQILITSITVIVVAVPEGLPLAVTLSLAFATKKMTRENNLVRHLQSCETMGNATVICSDKTGTLTENIMTVVAGSLGIRGLFSFGDSSFEKESAGAEKRETIALAQFATKLDPEYKELLKTAITVNTTAFESDEEGKQGFVGTKTETALLDWARRYLGLGPLAIERANYPITRLFPFNSQRKCMGAVVQIPGPTKDKPKYRLYIKGASEIVLGECTTILGDPTTSPTTEALSDDGKEELRSIIFNYATNSLRTLGLAYRDFESWPPVLSLRPEDDNADIDLTDLVHNLTWMGVVGIQDPVRKGVPEAVNDCGIASVNVKMVTGDNVETARAIALNCGILTESTINEPNAVMQGSDFRKLSESDRTAVVKKLRVLARSSPEDKRILVKTLRSLGEIVAVTGDGTNDAPALKAADVGFSMGVTGTEVAKEASDIILMDDNFSSIVVALGWGRAINDSVKKFLQFQLTVNITAVGVTFISAVSDDEQKSVLNAVQLLWVNLIMDTFAALALATDPPTGSLLHREPEARTAPLITITMWKMIIGQSIYQLIVCFVLWFGRDAILGYEEREVRSLIFNIFVFMQIFKLINSRRIDNKLNIFEGLHRNHLFMLMMTIMAAGQIIIIFFGSDAFVVTRLNGVQWGISLVLGFFSIPIGVLIRLFPDEWFHAFVKVLAKLWPSWIRFSRKKKDTSEEEGTEPFPKEKLEGYDMDTALLGIRDDLEFLKRVRGGRMTALSDAMARSREKMLRRKRSESRPRSKLRSRRGSSRSSNRPPISPMMSVVGMPGIVAASVAGLQPGQGASNENLEARQALVAVPELWGIVAQCLAPTDLLHLSAVSRAFNAITEKYLYRKITWTWNHSKPDASTPIQQLLLNLLHRPELASYVHEFSVQETGYGPRPRLRHADSNSLRDANVAISSLVQEAGLSPSEDWIKRLYDLEAETIVALMILQLRNVEILVIDMFHRDDGYGSPTPNFSPIGDVLRLACEPHSMTRATRFERLQGFSWPSGDFDCHADLIRRGEVLDMLPIFRAPRLREVALKLSCPEPPLDAAMPTVSPSESLTSLTLRYTTVGESFLKKLLSQMKNLEFFRLDLYRSSEAHFFDGQSISQGLMPCRKVLRHLVIHWEVADDFPEADVHSSTLLGSLKEFSALESLDATGDAVINADLTLGDVLPPTLKVLVLRQGLDHFHTSWEEEFRLVLEEFVDLSPMPTPYLTELRIGVWQVWSEDARAEQDLRDKYQQDRGIEVSFFELY</sequence>
<dbReference type="InterPro" id="IPR036412">
    <property type="entry name" value="HAD-like_sf"/>
</dbReference>
<evidence type="ECO:0000256" key="12">
    <source>
        <dbReference type="ARBA" id="ARBA00022989"/>
    </source>
</evidence>
<dbReference type="InterPro" id="IPR023214">
    <property type="entry name" value="HAD_sf"/>
</dbReference>
<dbReference type="SFLD" id="SFLDG00002">
    <property type="entry name" value="C1.7:_P-type_atpase_like"/>
    <property type="match status" value="1"/>
</dbReference>
<keyword evidence="11" id="KW-1278">Translocase</keyword>
<dbReference type="GO" id="GO:0006874">
    <property type="term" value="P:intracellular calcium ion homeostasis"/>
    <property type="evidence" value="ECO:0007669"/>
    <property type="project" value="TreeGrafter"/>
</dbReference>
<dbReference type="PANTHER" id="PTHR24093:SF369">
    <property type="entry name" value="CALCIUM-TRANSPORTING ATPASE"/>
    <property type="match status" value="1"/>
</dbReference>
<dbReference type="Pfam" id="PF00690">
    <property type="entry name" value="Cation_ATPase_N"/>
    <property type="match status" value="1"/>
</dbReference>
<evidence type="ECO:0000256" key="6">
    <source>
        <dbReference type="ARBA" id="ARBA00022723"/>
    </source>
</evidence>
<dbReference type="PANTHER" id="PTHR24093">
    <property type="entry name" value="CATION TRANSPORTING ATPASE"/>
    <property type="match status" value="1"/>
</dbReference>
<dbReference type="SFLD" id="SFLDS00003">
    <property type="entry name" value="Haloacid_Dehalogenase"/>
    <property type="match status" value="1"/>
</dbReference>
<feature type="transmembrane region" description="Helical" evidence="18">
    <location>
        <begin position="249"/>
        <end position="267"/>
    </location>
</feature>
<dbReference type="FunFam" id="3.40.50.1000:FF:000001">
    <property type="entry name" value="Phospholipid-transporting ATPase IC"/>
    <property type="match status" value="1"/>
</dbReference>
<dbReference type="CDD" id="cd02081">
    <property type="entry name" value="P-type_ATPase_Ca_PMCA-like"/>
    <property type="match status" value="1"/>
</dbReference>
<evidence type="ECO:0000256" key="11">
    <source>
        <dbReference type="ARBA" id="ARBA00022967"/>
    </source>
</evidence>
<dbReference type="InterPro" id="IPR023299">
    <property type="entry name" value="ATPase_P-typ_cyto_dom_N"/>
</dbReference>
<dbReference type="FunFam" id="1.20.1110.10:FF:000039">
    <property type="entry name" value="Calcium-transporting ATPase"/>
    <property type="match status" value="1"/>
</dbReference>
<feature type="transmembrane region" description="Helical" evidence="18">
    <location>
        <begin position="1091"/>
        <end position="1113"/>
    </location>
</feature>
<feature type="region of interest" description="Disordered" evidence="19">
    <location>
        <begin position="1189"/>
        <end position="1229"/>
    </location>
</feature>
<keyword evidence="13 18" id="KW-0406">Ion transport</keyword>
<keyword evidence="6" id="KW-0479">Metal-binding</keyword>
<feature type="domain" description="P-type ATPase A" evidence="20">
    <location>
        <begin position="282"/>
        <end position="397"/>
    </location>
</feature>
<evidence type="ECO:0000313" key="24">
    <source>
        <dbReference type="Proteomes" id="UP000522262"/>
    </source>
</evidence>
<dbReference type="EC" id="7.2.2.10" evidence="18"/>
<dbReference type="CDD" id="cd09917">
    <property type="entry name" value="F-box_SF"/>
    <property type="match status" value="1"/>
</dbReference>
<dbReference type="SUPFAM" id="SSF81660">
    <property type="entry name" value="Metal cation-transporting ATPase, ATP-binding domain N"/>
    <property type="match status" value="1"/>
</dbReference>
<feature type="domain" description="Cation-transporting P-type ATPase C-terminal" evidence="21">
    <location>
        <begin position="942"/>
        <end position="1113"/>
    </location>
</feature>
<keyword evidence="8 18" id="KW-0106">Calcium</keyword>
<evidence type="ECO:0000259" key="22">
    <source>
        <dbReference type="Pfam" id="PF00690"/>
    </source>
</evidence>
<comment type="catalytic activity">
    <reaction evidence="16 18">
        <text>Ca(2+)(in) + ATP + H2O = Ca(2+)(out) + ADP + phosphate + H(+)</text>
        <dbReference type="Rhea" id="RHEA:18105"/>
        <dbReference type="ChEBI" id="CHEBI:15377"/>
        <dbReference type="ChEBI" id="CHEBI:15378"/>
        <dbReference type="ChEBI" id="CHEBI:29108"/>
        <dbReference type="ChEBI" id="CHEBI:30616"/>
        <dbReference type="ChEBI" id="CHEBI:43474"/>
        <dbReference type="ChEBI" id="CHEBI:456216"/>
        <dbReference type="EC" id="7.2.2.10"/>
    </reaction>
</comment>
<comment type="function">
    <text evidence="18">Catalyzes the hydrolysis of ATP coupled with the transport of calcium.</text>
</comment>
<evidence type="ECO:0000256" key="3">
    <source>
        <dbReference type="ARBA" id="ARBA00022554"/>
    </source>
</evidence>
<dbReference type="NCBIfam" id="TIGR01494">
    <property type="entry name" value="ATPase_P-type"/>
    <property type="match status" value="2"/>
</dbReference>
<keyword evidence="24" id="KW-1185">Reference proteome</keyword>
<proteinExistence type="inferred from homology"/>
<feature type="compositionally biased region" description="Basic residues" evidence="19">
    <location>
        <begin position="1197"/>
        <end position="1217"/>
    </location>
</feature>
<comment type="function">
    <text evidence="17">This magnesium-dependent enzyme catalyzes the hydrolysis of ATP coupled with the transport of calcium. Transports the calcium to the vacuole and participates in the control of the cytosolic free calcium.</text>
</comment>
<dbReference type="InterPro" id="IPR008250">
    <property type="entry name" value="ATPase_P-typ_transduc_dom_A_sf"/>
</dbReference>
<dbReference type="InterPro" id="IPR018303">
    <property type="entry name" value="ATPase_P-typ_P_site"/>
</dbReference>
<feature type="region of interest" description="Disordered" evidence="19">
    <location>
        <begin position="1"/>
        <end position="80"/>
    </location>
</feature>
<dbReference type="Proteomes" id="UP000522262">
    <property type="component" value="Unassembled WGS sequence"/>
</dbReference>
<dbReference type="GO" id="GO:0005524">
    <property type="term" value="F:ATP binding"/>
    <property type="evidence" value="ECO:0007669"/>
    <property type="project" value="UniProtKB-KW"/>
</dbReference>
<dbReference type="FunFam" id="2.70.150.10:FF:000028">
    <property type="entry name" value="Calcium-transporting ATPase"/>
    <property type="match status" value="1"/>
</dbReference>
<keyword evidence="5 18" id="KW-0812">Transmembrane</keyword>
<feature type="transmembrane region" description="Helical" evidence="18">
    <location>
        <begin position="415"/>
        <end position="436"/>
    </location>
</feature>
<feature type="compositionally biased region" description="Basic and acidic residues" evidence="19">
    <location>
        <begin position="64"/>
        <end position="80"/>
    </location>
</feature>
<dbReference type="GO" id="GO:0005388">
    <property type="term" value="F:P-type calcium transporter activity"/>
    <property type="evidence" value="ECO:0007669"/>
    <property type="project" value="UniProtKB-EC"/>
</dbReference>
<evidence type="ECO:0000313" key="23">
    <source>
        <dbReference type="EMBL" id="KAF5557517.1"/>
    </source>
</evidence>
<dbReference type="InterPro" id="IPR059000">
    <property type="entry name" value="ATPase_P-type_domA"/>
</dbReference>
<evidence type="ECO:0000256" key="9">
    <source>
        <dbReference type="ARBA" id="ARBA00022840"/>
    </source>
</evidence>
<feature type="compositionally biased region" description="Low complexity" evidence="19">
    <location>
        <begin position="1218"/>
        <end position="1229"/>
    </location>
</feature>
<dbReference type="Gene3D" id="2.70.150.10">
    <property type="entry name" value="Calcium-transporting ATPase, cytoplasmic transduction domain A"/>
    <property type="match status" value="1"/>
</dbReference>
<dbReference type="SUPFAM" id="SSF81653">
    <property type="entry name" value="Calcium ATPase, transduction domain A"/>
    <property type="match status" value="1"/>
</dbReference>
<dbReference type="NCBIfam" id="TIGR01517">
    <property type="entry name" value="ATPase-IIB_Ca"/>
    <property type="match status" value="1"/>
</dbReference>
<dbReference type="Pfam" id="PF00689">
    <property type="entry name" value="Cation_ATPase_C"/>
    <property type="match status" value="1"/>
</dbReference>
<feature type="transmembrane region" description="Helical" evidence="18">
    <location>
        <begin position="946"/>
        <end position="965"/>
    </location>
</feature>
<dbReference type="InterPro" id="IPR001757">
    <property type="entry name" value="P_typ_ATPase"/>
</dbReference>
<comment type="caution">
    <text evidence="18">Lacks conserved residue(s) required for the propagation of feature annotation.</text>
</comment>
<dbReference type="GO" id="GO:0016887">
    <property type="term" value="F:ATP hydrolysis activity"/>
    <property type="evidence" value="ECO:0007669"/>
    <property type="project" value="InterPro"/>
</dbReference>
<dbReference type="GO" id="GO:0046872">
    <property type="term" value="F:metal ion binding"/>
    <property type="evidence" value="ECO:0007669"/>
    <property type="project" value="UniProtKB-KW"/>
</dbReference>
<gene>
    <name evidence="23" type="ORF">FMEXI_681</name>
</gene>
<evidence type="ECO:0000256" key="17">
    <source>
        <dbReference type="ARBA" id="ARBA00059328"/>
    </source>
</evidence>
<evidence type="ECO:0000256" key="14">
    <source>
        <dbReference type="ARBA" id="ARBA00023136"/>
    </source>
</evidence>
<evidence type="ECO:0000256" key="8">
    <source>
        <dbReference type="ARBA" id="ARBA00022837"/>
    </source>
</evidence>
<feature type="transmembrane region" description="Helical" evidence="18">
    <location>
        <begin position="1060"/>
        <end position="1079"/>
    </location>
</feature>
<accession>A0A8H5JLB6</accession>
<dbReference type="SFLD" id="SFLDF00027">
    <property type="entry name" value="p-type_atpase"/>
    <property type="match status" value="1"/>
</dbReference>
<dbReference type="SUPFAM" id="SSF81665">
    <property type="entry name" value="Calcium ATPase, transmembrane domain M"/>
    <property type="match status" value="1"/>
</dbReference>
<dbReference type="InterPro" id="IPR044492">
    <property type="entry name" value="P_typ_ATPase_HD_dom"/>
</dbReference>
<evidence type="ECO:0000259" key="20">
    <source>
        <dbReference type="Pfam" id="PF00122"/>
    </source>
</evidence>
<dbReference type="Pfam" id="PF13246">
    <property type="entry name" value="Cation_ATPase"/>
    <property type="match status" value="1"/>
</dbReference>
<dbReference type="Gene3D" id="1.20.1110.10">
    <property type="entry name" value="Calcium-transporting ATPase, transmembrane domain"/>
    <property type="match status" value="1"/>
</dbReference>
<dbReference type="EMBL" id="JAAOAM010000019">
    <property type="protein sequence ID" value="KAF5557517.1"/>
    <property type="molecule type" value="Genomic_DNA"/>
</dbReference>
<feature type="transmembrane region" description="Helical" evidence="18">
    <location>
        <begin position="985"/>
        <end position="1011"/>
    </location>
</feature>
<evidence type="ECO:0000256" key="13">
    <source>
        <dbReference type="ARBA" id="ARBA00023065"/>
    </source>
</evidence>
<evidence type="ECO:0000256" key="7">
    <source>
        <dbReference type="ARBA" id="ARBA00022741"/>
    </source>
</evidence>
<dbReference type="InterPro" id="IPR006408">
    <property type="entry name" value="P-type_ATPase_IIB"/>
</dbReference>
<dbReference type="PROSITE" id="PS00154">
    <property type="entry name" value="ATPASE_E1_E2"/>
    <property type="match status" value="1"/>
</dbReference>
<keyword evidence="3" id="KW-0926">Vacuole</keyword>
<comment type="similarity">
    <text evidence="15 18">Belongs to the cation transport ATPase (P-type) (TC 3.A.3) family.</text>
</comment>
<organism evidence="23 24">
    <name type="scientific">Fusarium mexicanum</name>
    <dbReference type="NCBI Taxonomy" id="751941"/>
    <lineage>
        <taxon>Eukaryota</taxon>
        <taxon>Fungi</taxon>
        <taxon>Dikarya</taxon>
        <taxon>Ascomycota</taxon>
        <taxon>Pezizomycotina</taxon>
        <taxon>Sordariomycetes</taxon>
        <taxon>Hypocreomycetidae</taxon>
        <taxon>Hypocreales</taxon>
        <taxon>Nectriaceae</taxon>
        <taxon>Fusarium</taxon>
        <taxon>Fusarium fujikuroi species complex</taxon>
    </lineage>
</organism>
<comment type="caution">
    <text evidence="23">The sequence shown here is derived from an EMBL/GenBank/DDBJ whole genome shotgun (WGS) entry which is preliminary data.</text>
</comment>
<evidence type="ECO:0000256" key="4">
    <source>
        <dbReference type="ARBA" id="ARBA00022568"/>
    </source>
</evidence>
<keyword evidence="2 18" id="KW-0813">Transport</keyword>
<keyword evidence="12 18" id="KW-1133">Transmembrane helix</keyword>
<evidence type="ECO:0000256" key="10">
    <source>
        <dbReference type="ARBA" id="ARBA00022842"/>
    </source>
</evidence>
<reference evidence="23 24" key="1">
    <citation type="submission" date="2020-05" db="EMBL/GenBank/DDBJ databases">
        <title>Identification and distribution of gene clusters putatively required for synthesis of sphingolipid metabolism inhibitors in phylogenetically diverse species of the filamentous fungus Fusarium.</title>
        <authorList>
            <person name="Kim H.-S."/>
            <person name="Busman M."/>
            <person name="Brown D.W."/>
            <person name="Divon H."/>
            <person name="Uhlig S."/>
            <person name="Proctor R.H."/>
        </authorList>
    </citation>
    <scope>NUCLEOTIDE SEQUENCE [LARGE SCALE GENOMIC DNA]</scope>
    <source>
        <strain evidence="23 24">NRRL 53147</strain>
    </source>
</reference>
<keyword evidence="10" id="KW-0460">Magnesium</keyword>
<keyword evidence="7 18" id="KW-0547">Nucleotide-binding</keyword>
<dbReference type="InterPro" id="IPR006068">
    <property type="entry name" value="ATPase_P-typ_cation-transptr_C"/>
</dbReference>